<evidence type="ECO:0000259" key="4">
    <source>
        <dbReference type="PROSITE" id="PS50991"/>
    </source>
</evidence>
<dbReference type="PROSITE" id="PS50991">
    <property type="entry name" value="PYR_CT"/>
    <property type="match status" value="1"/>
</dbReference>
<dbReference type="PROSITE" id="PS00815">
    <property type="entry name" value="AIPM_HOMOCIT_SYNTH_1"/>
    <property type="match status" value="1"/>
</dbReference>
<comment type="caution">
    <text evidence="5">The sequence shown here is derived from an EMBL/GenBank/DDBJ whole genome shotgun (WGS) entry which is preliminary data.</text>
</comment>
<evidence type="ECO:0000256" key="3">
    <source>
        <dbReference type="RuleBase" id="RU003523"/>
    </source>
</evidence>
<dbReference type="CDD" id="cd07940">
    <property type="entry name" value="DRE_TIM_IPMS"/>
    <property type="match status" value="1"/>
</dbReference>
<dbReference type="AlphaFoldDB" id="A0A8J8CE61"/>
<dbReference type="Gene3D" id="1.10.238.260">
    <property type="match status" value="1"/>
</dbReference>
<evidence type="ECO:0000256" key="2">
    <source>
        <dbReference type="ARBA" id="ARBA00022679"/>
    </source>
</evidence>
<dbReference type="PANTHER" id="PTHR42880:SF2">
    <property type="entry name" value="(R)-CITRAMALATE SYNTHASE CIMA"/>
    <property type="match status" value="1"/>
</dbReference>
<dbReference type="InterPro" id="IPR054691">
    <property type="entry name" value="LeuA/HCS_post-cat"/>
</dbReference>
<sequence>MSSGRFISIMDTTLRDGEQTPGISFTPAQKLQIAERLDRLGVDVIESGFPVTSDGEATAVREIAASGLSSEVSCLARAEKRDVEIAANCGVGRVHVFIATSDIHLRDKLQISRDEMIRRARETVEFATELGLFVEFSAEDSTRTSLEDLHEVACAVRDAGARIFDIADTVGIASPDAIRSYVAGISDTGMAISVHCHDDLGLAVANSLAAVNAGASQVHVTVNGIGERAGNTSLEEFAIASELLYGFNTHVRKEMIYETCSFVSKVTGLPIPRNKAITGENAFGHKSGIHTHGISRNPMTYEPFRPELVGRKRWLQAGKHSGRHGISIQLRCMNISLKQEELDWVVKMVKQNGDQGKITTDEELQRLAFKAIQTSGVRGK</sequence>
<protein>
    <submittedName>
        <fullName evidence="5">Homoaconitate hydratase</fullName>
    </submittedName>
</protein>
<keyword evidence="2 3" id="KW-0808">Transferase</keyword>
<dbReference type="SUPFAM" id="SSF51569">
    <property type="entry name" value="Aldolase"/>
    <property type="match status" value="1"/>
</dbReference>
<dbReference type="InterPro" id="IPR000891">
    <property type="entry name" value="PYR_CT"/>
</dbReference>
<dbReference type="GO" id="GO:0019752">
    <property type="term" value="P:carboxylic acid metabolic process"/>
    <property type="evidence" value="ECO:0007669"/>
    <property type="project" value="InterPro"/>
</dbReference>
<dbReference type="InterPro" id="IPR002034">
    <property type="entry name" value="AIPM/Hcit_synth_CS"/>
</dbReference>
<dbReference type="FunFam" id="3.20.20.70:FF:000010">
    <property type="entry name" value="2-isopropylmalate synthase"/>
    <property type="match status" value="1"/>
</dbReference>
<dbReference type="InterPro" id="IPR013785">
    <property type="entry name" value="Aldolase_TIM"/>
</dbReference>
<organism evidence="5 6">
    <name type="scientific">Candidatus Sysuiplasma superficiale</name>
    <dbReference type="NCBI Taxonomy" id="2823368"/>
    <lineage>
        <taxon>Archaea</taxon>
        <taxon>Methanobacteriati</taxon>
        <taxon>Thermoplasmatota</taxon>
        <taxon>Thermoplasmata</taxon>
        <taxon>Candidatus Sysuiplasmatales</taxon>
        <taxon>Candidatus Sysuiplasmataceae</taxon>
        <taxon>Candidatus Sysuiplasma</taxon>
    </lineage>
</organism>
<dbReference type="Gene3D" id="3.20.20.70">
    <property type="entry name" value="Aldolase class I"/>
    <property type="match status" value="1"/>
</dbReference>
<accession>A0A8J8CE61</accession>
<feature type="domain" description="Pyruvate carboxyltransferase" evidence="4">
    <location>
        <begin position="7"/>
        <end position="257"/>
    </location>
</feature>
<comment type="similarity">
    <text evidence="1 3">Belongs to the alpha-IPM synthase/homocitrate synthase family.</text>
</comment>
<evidence type="ECO:0000313" key="5">
    <source>
        <dbReference type="EMBL" id="MBX8631860.1"/>
    </source>
</evidence>
<dbReference type="PROSITE" id="PS00816">
    <property type="entry name" value="AIPM_HOMOCIT_SYNTH_2"/>
    <property type="match status" value="1"/>
</dbReference>
<dbReference type="EMBL" id="JAGVSJ010000010">
    <property type="protein sequence ID" value="MBX8631860.1"/>
    <property type="molecule type" value="Genomic_DNA"/>
</dbReference>
<dbReference type="PANTHER" id="PTHR42880">
    <property type="entry name" value="HOMOCITRATE SYNTHASE"/>
    <property type="match status" value="1"/>
</dbReference>
<reference evidence="5" key="1">
    <citation type="submission" date="2021-04" db="EMBL/GenBank/DDBJ databases">
        <title>Genomic insights into ecological role and evolution of a novel Thermoplasmata order Candidatus Sysuiplasmatales.</title>
        <authorList>
            <person name="Yuan Y."/>
        </authorList>
    </citation>
    <scope>NUCLEOTIDE SEQUENCE</scope>
    <source>
        <strain evidence="5">YP2-bin.285</strain>
    </source>
</reference>
<dbReference type="GO" id="GO:0046912">
    <property type="term" value="F:acyltransferase activity, acyl groups converted into alkyl on transfer"/>
    <property type="evidence" value="ECO:0007669"/>
    <property type="project" value="InterPro"/>
</dbReference>
<evidence type="ECO:0000256" key="1">
    <source>
        <dbReference type="ARBA" id="ARBA00006154"/>
    </source>
</evidence>
<proteinExistence type="inferred from homology"/>
<dbReference type="Proteomes" id="UP000716004">
    <property type="component" value="Unassembled WGS sequence"/>
</dbReference>
<gene>
    <name evidence="5" type="ORF">J9259_05000</name>
</gene>
<name>A0A8J8CE61_9ARCH</name>
<dbReference type="Pfam" id="PF00682">
    <property type="entry name" value="HMGL-like"/>
    <property type="match status" value="1"/>
</dbReference>
<evidence type="ECO:0000313" key="6">
    <source>
        <dbReference type="Proteomes" id="UP000716004"/>
    </source>
</evidence>
<dbReference type="Pfam" id="PF22617">
    <property type="entry name" value="HCS_D2"/>
    <property type="match status" value="1"/>
</dbReference>